<evidence type="ECO:0000313" key="11">
    <source>
        <dbReference type="EMBL" id="ODV74735.1"/>
    </source>
</evidence>
<feature type="transmembrane region" description="Helical" evidence="8">
    <location>
        <begin position="267"/>
        <end position="290"/>
    </location>
</feature>
<dbReference type="OrthoDB" id="3981236at2759"/>
<accession>A0A1E4S5G9</accession>
<comment type="subcellular location">
    <subcellularLocation>
        <location evidence="1">Membrane</location>
        <topology evidence="1">Single-pass membrane protein</topology>
    </subcellularLocation>
</comment>
<evidence type="ECO:0000256" key="2">
    <source>
        <dbReference type="ARBA" id="ARBA00022692"/>
    </source>
</evidence>
<keyword evidence="2 8" id="KW-0812">Transmembrane</keyword>
<evidence type="ECO:0000259" key="10">
    <source>
        <dbReference type="PROSITE" id="PS51212"/>
    </source>
</evidence>
<dbReference type="GO" id="GO:0005886">
    <property type="term" value="C:plasma membrane"/>
    <property type="evidence" value="ECO:0007669"/>
    <property type="project" value="TreeGrafter"/>
</dbReference>
<dbReference type="Pfam" id="PF01822">
    <property type="entry name" value="WSC"/>
    <property type="match status" value="1"/>
</dbReference>
<feature type="region of interest" description="Disordered" evidence="7">
    <location>
        <begin position="115"/>
        <end position="201"/>
    </location>
</feature>
<proteinExistence type="predicted"/>
<feature type="domain" description="WSC" evidence="10">
    <location>
        <begin position="22"/>
        <end position="112"/>
    </location>
</feature>
<feature type="chain" id="PRO_5009162661" description="WSC domain-containing protein" evidence="9">
    <location>
        <begin position="24"/>
        <end position="374"/>
    </location>
</feature>
<evidence type="ECO:0000256" key="3">
    <source>
        <dbReference type="ARBA" id="ARBA00022729"/>
    </source>
</evidence>
<evidence type="ECO:0000256" key="6">
    <source>
        <dbReference type="ARBA" id="ARBA00023180"/>
    </source>
</evidence>
<dbReference type="Proteomes" id="UP000094389">
    <property type="component" value="Unassembled WGS sequence"/>
</dbReference>
<keyword evidence="4 8" id="KW-1133">Transmembrane helix</keyword>
<dbReference type="SMART" id="SM00321">
    <property type="entry name" value="WSC"/>
    <property type="match status" value="1"/>
</dbReference>
<evidence type="ECO:0000256" key="5">
    <source>
        <dbReference type="ARBA" id="ARBA00023136"/>
    </source>
</evidence>
<protein>
    <recommendedName>
        <fullName evidence="10">WSC domain-containing protein</fullName>
    </recommendedName>
</protein>
<evidence type="ECO:0000256" key="8">
    <source>
        <dbReference type="SAM" id="Phobius"/>
    </source>
</evidence>
<dbReference type="PANTHER" id="PTHR24269">
    <property type="entry name" value="KREMEN PROTEIN"/>
    <property type="match status" value="1"/>
</dbReference>
<evidence type="ECO:0000313" key="12">
    <source>
        <dbReference type="Proteomes" id="UP000094389"/>
    </source>
</evidence>
<dbReference type="RefSeq" id="XP_020071774.1">
    <property type="nucleotide sequence ID" value="XM_020213592.1"/>
</dbReference>
<dbReference type="EMBL" id="KV453927">
    <property type="protein sequence ID" value="ODV74735.1"/>
    <property type="molecule type" value="Genomic_DNA"/>
</dbReference>
<dbReference type="AlphaFoldDB" id="A0A1E4S5G9"/>
<name>A0A1E4S5G9_CYBJN</name>
<dbReference type="GeneID" id="30987988"/>
<feature type="signal peptide" evidence="9">
    <location>
        <begin position="1"/>
        <end position="23"/>
    </location>
</feature>
<gene>
    <name evidence="11" type="ORF">CYBJADRAFT_161233</name>
</gene>
<keyword evidence="3 9" id="KW-0732">Signal</keyword>
<evidence type="ECO:0000256" key="4">
    <source>
        <dbReference type="ARBA" id="ARBA00022989"/>
    </source>
</evidence>
<dbReference type="PROSITE" id="PS51212">
    <property type="entry name" value="WSC"/>
    <property type="match status" value="1"/>
</dbReference>
<keyword evidence="5 8" id="KW-0472">Membrane</keyword>
<dbReference type="InterPro" id="IPR051836">
    <property type="entry name" value="Kremen_rcpt"/>
</dbReference>
<dbReference type="InterPro" id="IPR002889">
    <property type="entry name" value="WSC_carb-bd"/>
</dbReference>
<evidence type="ECO:0000256" key="1">
    <source>
        <dbReference type="ARBA" id="ARBA00004167"/>
    </source>
</evidence>
<dbReference type="OMA" id="QIDPRMD"/>
<evidence type="ECO:0000256" key="9">
    <source>
        <dbReference type="SAM" id="SignalP"/>
    </source>
</evidence>
<keyword evidence="12" id="KW-1185">Reference proteome</keyword>
<keyword evidence="6" id="KW-0325">Glycoprotein</keyword>
<feature type="region of interest" description="Disordered" evidence="7">
    <location>
        <begin position="237"/>
        <end position="258"/>
    </location>
</feature>
<evidence type="ECO:0000256" key="7">
    <source>
        <dbReference type="SAM" id="MobiDB-lite"/>
    </source>
</evidence>
<reference evidence="11 12" key="1">
    <citation type="journal article" date="2016" name="Proc. Natl. Acad. Sci. U.S.A.">
        <title>Comparative genomics of biotechnologically important yeasts.</title>
        <authorList>
            <person name="Riley R."/>
            <person name="Haridas S."/>
            <person name="Wolfe K.H."/>
            <person name="Lopes M.R."/>
            <person name="Hittinger C.T."/>
            <person name="Goeker M."/>
            <person name="Salamov A.A."/>
            <person name="Wisecaver J.H."/>
            <person name="Long T.M."/>
            <person name="Calvey C.H."/>
            <person name="Aerts A.L."/>
            <person name="Barry K.W."/>
            <person name="Choi C."/>
            <person name="Clum A."/>
            <person name="Coughlan A.Y."/>
            <person name="Deshpande S."/>
            <person name="Douglass A.P."/>
            <person name="Hanson S.J."/>
            <person name="Klenk H.-P."/>
            <person name="LaButti K.M."/>
            <person name="Lapidus A."/>
            <person name="Lindquist E.A."/>
            <person name="Lipzen A.M."/>
            <person name="Meier-Kolthoff J.P."/>
            <person name="Ohm R.A."/>
            <person name="Otillar R.P."/>
            <person name="Pangilinan J.L."/>
            <person name="Peng Y."/>
            <person name="Rokas A."/>
            <person name="Rosa C.A."/>
            <person name="Scheuner C."/>
            <person name="Sibirny A.A."/>
            <person name="Slot J.C."/>
            <person name="Stielow J.B."/>
            <person name="Sun H."/>
            <person name="Kurtzman C.P."/>
            <person name="Blackwell M."/>
            <person name="Grigoriev I.V."/>
            <person name="Jeffries T.W."/>
        </authorList>
    </citation>
    <scope>NUCLEOTIDE SEQUENCE [LARGE SCALE GENOMIC DNA]</scope>
    <source>
        <strain evidence="12">ATCC 18201 / CBS 1600 / BCRC 20928 / JCM 3617 / NBRC 0987 / NRRL Y-1542</strain>
    </source>
</reference>
<sequence length="374" mass="39559">MATMLVLRAVLLVTLTFLNLVNGEQSYCSSTNLGSHFVTTYMYMSNGYCSDACRSAGYSIAIVQYQSCWCSDSVPEDTVSVSNCDVACPGYAQELCGNSDEGLYGYIVVSDGYSTVGSSTTQSTEETTSATSTTSSTTHSSQQSTQQSTQKTTQDTTEQTTSSSSSSSTSTSSTSTSSTSRSTTPSTSTLTSTPPASTETTSLAPVTSIVYSVMTVTGSATTALTTTQVISTIISVPSQTASSASTSASSSTSSGSGDGFFDSTGKVAGVFTVVGVVCAALIGGLVFLCLRHRRHSQDDHMSDEEDGMSHQDEKVPRPILTPDEFEDNGHGEVVEVDQRLDPRQMMFMNWESGSRQSLADDVDYSRRVLRVTNE</sequence>
<organism evidence="11 12">
    <name type="scientific">Cyberlindnera jadinii (strain ATCC 18201 / CBS 1600 / BCRC 20928 / JCM 3617 / NBRC 0987 / NRRL Y-1542)</name>
    <name type="common">Torula yeast</name>
    <name type="synonym">Candida utilis</name>
    <dbReference type="NCBI Taxonomy" id="983966"/>
    <lineage>
        <taxon>Eukaryota</taxon>
        <taxon>Fungi</taxon>
        <taxon>Dikarya</taxon>
        <taxon>Ascomycota</taxon>
        <taxon>Saccharomycotina</taxon>
        <taxon>Saccharomycetes</taxon>
        <taxon>Phaffomycetales</taxon>
        <taxon>Phaffomycetaceae</taxon>
        <taxon>Cyberlindnera</taxon>
    </lineage>
</organism>
<dbReference type="STRING" id="983966.A0A1E4S5G9"/>
<dbReference type="PANTHER" id="PTHR24269:SF16">
    <property type="entry name" value="PROTEIN SLG1"/>
    <property type="match status" value="1"/>
</dbReference>